<accession>A0ABR6YWE6</accession>
<sequence length="418" mass="48377">MNLVQTVITVFEDRQQKCELLPWQKTDILELRHIIGDNRLSLSYDGVLHIRHYVGFISKGNTRLQILPKIYENSGLTEQDEQREAMKVLLNLLRVSEFNKILCLPNQSSAAEQSDIMELFISLFGDKVFQVYSRQMNREYVDISENSSFVKGSIDFSANIRTNPIRRDRHMITYQSYEHDNVLNNTIKSVCLKLIQLTSVPENKKKLKKALLLLDDASDVALTKELFDTVKFTRLNMSFKPVFEMAQMFFYNLTPQSYQGDDTVCSFLIPLNELFEFYLYKLFSNLGEGYHANYQNSRRFASSQKADFGKQVRPDIIIEQHGKTVLIADAKYKNPHYQNGKYNHISQADIYQVFAYAKIYGVDSVALIYPQFEKDLPAPMIVDLQDHLSKTKLIIGCIDIKKAHIEKDSALLKLMMNL</sequence>
<dbReference type="PANTHER" id="PTHR38733:SF1">
    <property type="entry name" value="TYPE IV METHYL-DIRECTED RESTRICTION ENZYME ECOKMCRBC"/>
    <property type="match status" value="1"/>
</dbReference>
<evidence type="ECO:0000313" key="1">
    <source>
        <dbReference type="EMBL" id="MBC3899502.1"/>
    </source>
</evidence>
<dbReference type="Pfam" id="PF10117">
    <property type="entry name" value="McrBC"/>
    <property type="match status" value="1"/>
</dbReference>
<dbReference type="PANTHER" id="PTHR38733">
    <property type="entry name" value="PROTEIN MCRC"/>
    <property type="match status" value="1"/>
</dbReference>
<dbReference type="Proteomes" id="UP000622405">
    <property type="component" value="Unassembled WGS sequence"/>
</dbReference>
<dbReference type="EMBL" id="WJBE01000005">
    <property type="protein sequence ID" value="MBC3899502.1"/>
    <property type="molecule type" value="Genomic_DNA"/>
</dbReference>
<reference evidence="1 2" key="1">
    <citation type="journal article" date="2020" name="mSystems">
        <title>Defining Genomic and Predicted Metabolic Features of the Acetobacterium Genus.</title>
        <authorList>
            <person name="Ross D.E."/>
            <person name="Marshall C.W."/>
            <person name="Gulliver D."/>
            <person name="May H.D."/>
            <person name="Norman R.S."/>
        </authorList>
    </citation>
    <scope>NUCLEOTIDE SEQUENCE [LARGE SCALE GENOMIC DNA]</scope>
    <source>
        <strain evidence="1 2">DSM 4132</strain>
    </source>
</reference>
<name>A0ABR6YWE6_9FIRM</name>
<evidence type="ECO:0000313" key="2">
    <source>
        <dbReference type="Proteomes" id="UP000622405"/>
    </source>
</evidence>
<protein>
    <recommendedName>
        <fullName evidence="3">Restriction endonuclease</fullName>
    </recommendedName>
</protein>
<gene>
    <name evidence="1" type="ORF">GH811_07715</name>
</gene>
<proteinExistence type="predicted"/>
<keyword evidence="2" id="KW-1185">Reference proteome</keyword>
<dbReference type="InterPro" id="IPR019292">
    <property type="entry name" value="McrC"/>
</dbReference>
<comment type="caution">
    <text evidence="1">The sequence shown here is derived from an EMBL/GenBank/DDBJ whole genome shotgun (WGS) entry which is preliminary data.</text>
</comment>
<organism evidence="1 2">
    <name type="scientific">Acetobacterium malicum</name>
    <dbReference type="NCBI Taxonomy" id="52692"/>
    <lineage>
        <taxon>Bacteria</taxon>
        <taxon>Bacillati</taxon>
        <taxon>Bacillota</taxon>
        <taxon>Clostridia</taxon>
        <taxon>Eubacteriales</taxon>
        <taxon>Eubacteriaceae</taxon>
        <taxon>Acetobacterium</taxon>
    </lineage>
</organism>
<evidence type="ECO:0008006" key="3">
    <source>
        <dbReference type="Google" id="ProtNLM"/>
    </source>
</evidence>